<name>A0A8D9FQX6_9VIRU</name>
<gene>
    <name evidence="2" type="ORF">SLAVMIC_00267</name>
</gene>
<accession>A0A8D9FQX6</accession>
<evidence type="ECO:0000256" key="1">
    <source>
        <dbReference type="SAM" id="Phobius"/>
    </source>
</evidence>
<protein>
    <submittedName>
        <fullName evidence="2">Uncharacterized protein</fullName>
    </submittedName>
</protein>
<keyword evidence="1" id="KW-0812">Transmembrane</keyword>
<sequence>MENTKYDNTTLSRRNFNVLDNIIFWGFGVSIVGLIISFFLSIWIDFNFIGQKVILTMFLYSIISLFYGRLIWVDPTRKATDEKLWRDKYSQKIKG</sequence>
<keyword evidence="1" id="KW-0472">Membrane</keyword>
<organism evidence="2">
    <name type="scientific">uncultured marine phage</name>
    <dbReference type="NCBI Taxonomy" id="707152"/>
    <lineage>
        <taxon>Viruses</taxon>
        <taxon>environmental samples</taxon>
    </lineage>
</organism>
<feature type="transmembrane region" description="Helical" evidence="1">
    <location>
        <begin position="53"/>
        <end position="72"/>
    </location>
</feature>
<keyword evidence="1" id="KW-1133">Transmembrane helix</keyword>
<dbReference type="EMBL" id="OU342829">
    <property type="protein sequence ID" value="CAG7580140.1"/>
    <property type="molecule type" value="Genomic_DNA"/>
</dbReference>
<reference evidence="2" key="1">
    <citation type="submission" date="2021-06" db="EMBL/GenBank/DDBJ databases">
        <authorList>
            <person name="Gannon L."/>
            <person name="Redgwell R T."/>
            <person name="Michniewski S."/>
            <person name="Harrison D C."/>
            <person name="Millard A."/>
        </authorList>
    </citation>
    <scope>NUCLEOTIDE SEQUENCE</scope>
</reference>
<proteinExistence type="predicted"/>
<feature type="transmembrane region" description="Helical" evidence="1">
    <location>
        <begin position="22"/>
        <end position="46"/>
    </location>
</feature>
<evidence type="ECO:0000313" key="2">
    <source>
        <dbReference type="EMBL" id="CAG7580140.1"/>
    </source>
</evidence>